<dbReference type="AlphaFoldDB" id="A0A4P9Y3W4"/>
<dbReference type="InterPro" id="IPR015943">
    <property type="entry name" value="WD40/YVTN_repeat-like_dom_sf"/>
</dbReference>
<keyword evidence="8" id="KW-1185">Reference proteome</keyword>
<dbReference type="InterPro" id="IPR020472">
    <property type="entry name" value="WD40_PAC1"/>
</dbReference>
<gene>
    <name evidence="7" type="ORF">BJ684DRAFT_10964</name>
</gene>
<feature type="repeat" description="WD" evidence="5">
    <location>
        <begin position="232"/>
        <end position="273"/>
    </location>
</feature>
<dbReference type="PANTHER" id="PTHR19865:SF0">
    <property type="entry name" value="U3 SMALL NUCLEOLAR RNA-INTERACTING PROTEIN 2"/>
    <property type="match status" value="1"/>
</dbReference>
<keyword evidence="4" id="KW-0539">Nucleus</keyword>
<dbReference type="OrthoDB" id="189968at2759"/>
<dbReference type="Proteomes" id="UP000267251">
    <property type="component" value="Unassembled WGS sequence"/>
</dbReference>
<dbReference type="EMBL" id="KZ988198">
    <property type="protein sequence ID" value="RKP12811.1"/>
    <property type="molecule type" value="Genomic_DNA"/>
</dbReference>
<sequence>MELQGPNSSDEEDWEDREAAENRETAAEKRLRLAKRFIEDVREQVSLEDNEFDAADVDRDNIADRLQEDAMESLGRIQRKIASSLTLPTDPLMRLRGHTLSVTSVALTSSGKTLYTGSKDGSIIKWDLQSGKRLHTFHRASKKEVASGQVAGHTGHILALTTSPDEQYLASGAADKTIRIWSIPEDKLLGCFTQHKDHGLVFRRGSNDLYSCSKDRSIKLWSVEQLAYMETLFGHQDEVTSIDALMRERCVTVGSRDRTVRMWKIAQESQLVFRGGSSSQSKEGGRSWPEGSMDVVTMLDEGHFVSGSDAGTLSLWSMERKKPIFTLPLAHGVEGDEGKENPRWITSLRSIPYTDTFASGSWDGSVRLWKVTGEMREIVPLGTLPAPGFVNSLSLSEVAGESKTKGKILLVAGTGQEHRFGRWWSLKKARNAAYVFSLSLSGKEEGS</sequence>
<dbReference type="SMART" id="SM00320">
    <property type="entry name" value="WD40"/>
    <property type="match status" value="6"/>
</dbReference>
<evidence type="ECO:0000256" key="6">
    <source>
        <dbReference type="SAM" id="MobiDB-lite"/>
    </source>
</evidence>
<organism evidence="7 8">
    <name type="scientific">Piptocephalis cylindrospora</name>
    <dbReference type="NCBI Taxonomy" id="1907219"/>
    <lineage>
        <taxon>Eukaryota</taxon>
        <taxon>Fungi</taxon>
        <taxon>Fungi incertae sedis</taxon>
        <taxon>Zoopagomycota</taxon>
        <taxon>Zoopagomycotina</taxon>
        <taxon>Zoopagomycetes</taxon>
        <taxon>Zoopagales</taxon>
        <taxon>Piptocephalidaceae</taxon>
        <taxon>Piptocephalis</taxon>
    </lineage>
</organism>
<accession>A0A4P9Y3W4</accession>
<proteinExistence type="predicted"/>
<feature type="repeat" description="WD" evidence="5">
    <location>
        <begin position="95"/>
        <end position="136"/>
    </location>
</feature>
<dbReference type="Pfam" id="PF00400">
    <property type="entry name" value="WD40"/>
    <property type="match status" value="5"/>
</dbReference>
<name>A0A4P9Y3W4_9FUNG</name>
<dbReference type="GO" id="GO:0032040">
    <property type="term" value="C:small-subunit processome"/>
    <property type="evidence" value="ECO:0007669"/>
    <property type="project" value="TreeGrafter"/>
</dbReference>
<dbReference type="InterPro" id="IPR001680">
    <property type="entry name" value="WD40_rpt"/>
</dbReference>
<evidence type="ECO:0000256" key="1">
    <source>
        <dbReference type="ARBA" id="ARBA00004123"/>
    </source>
</evidence>
<protein>
    <submittedName>
        <fullName evidence="7">RNA, U3 small nucleolar interacting protein 2, isoform CRA_b</fullName>
    </submittedName>
</protein>
<dbReference type="InterPro" id="IPR036322">
    <property type="entry name" value="WD40_repeat_dom_sf"/>
</dbReference>
<dbReference type="SUPFAM" id="SSF50978">
    <property type="entry name" value="WD40 repeat-like"/>
    <property type="match status" value="1"/>
</dbReference>
<evidence type="ECO:0000313" key="8">
    <source>
        <dbReference type="Proteomes" id="UP000267251"/>
    </source>
</evidence>
<dbReference type="InterPro" id="IPR039241">
    <property type="entry name" value="Rrp9-like"/>
</dbReference>
<dbReference type="PANTHER" id="PTHR19865">
    <property type="entry name" value="U3 SMALL NUCLEOLAR RNA INTERACTING PROTEIN 2"/>
    <property type="match status" value="1"/>
</dbReference>
<dbReference type="PRINTS" id="PR00320">
    <property type="entry name" value="GPROTEINBRPT"/>
</dbReference>
<dbReference type="PROSITE" id="PS50082">
    <property type="entry name" value="WD_REPEATS_2"/>
    <property type="match status" value="4"/>
</dbReference>
<feature type="repeat" description="WD" evidence="5">
    <location>
        <begin position="345"/>
        <end position="371"/>
    </location>
</feature>
<dbReference type="CDD" id="cd00200">
    <property type="entry name" value="WD40"/>
    <property type="match status" value="1"/>
</dbReference>
<dbReference type="PROSITE" id="PS50294">
    <property type="entry name" value="WD_REPEATS_REGION"/>
    <property type="match status" value="3"/>
</dbReference>
<evidence type="ECO:0000256" key="5">
    <source>
        <dbReference type="PROSITE-ProRule" id="PRU00221"/>
    </source>
</evidence>
<feature type="repeat" description="WD" evidence="5">
    <location>
        <begin position="150"/>
        <end position="183"/>
    </location>
</feature>
<reference evidence="8" key="1">
    <citation type="journal article" date="2018" name="Nat. Microbiol.">
        <title>Leveraging single-cell genomics to expand the fungal tree of life.</title>
        <authorList>
            <person name="Ahrendt S.R."/>
            <person name="Quandt C.A."/>
            <person name="Ciobanu D."/>
            <person name="Clum A."/>
            <person name="Salamov A."/>
            <person name="Andreopoulos B."/>
            <person name="Cheng J.F."/>
            <person name="Woyke T."/>
            <person name="Pelin A."/>
            <person name="Henrissat B."/>
            <person name="Reynolds N.K."/>
            <person name="Benny G.L."/>
            <person name="Smith M.E."/>
            <person name="James T.Y."/>
            <person name="Grigoriev I.V."/>
        </authorList>
    </citation>
    <scope>NUCLEOTIDE SEQUENCE [LARGE SCALE GENOMIC DNA]</scope>
</reference>
<comment type="subcellular location">
    <subcellularLocation>
        <location evidence="1">Nucleus</location>
    </subcellularLocation>
</comment>
<dbReference type="FunFam" id="2.130.10.10:FF:000509">
    <property type="entry name" value="U3 small nucleolar RNA-interacting protein"/>
    <property type="match status" value="1"/>
</dbReference>
<keyword evidence="3" id="KW-0677">Repeat</keyword>
<dbReference type="Gene3D" id="2.130.10.10">
    <property type="entry name" value="YVTN repeat-like/Quinoprotein amine dehydrogenase"/>
    <property type="match status" value="1"/>
</dbReference>
<evidence type="ECO:0000313" key="7">
    <source>
        <dbReference type="EMBL" id="RKP12811.1"/>
    </source>
</evidence>
<dbReference type="GO" id="GO:0034511">
    <property type="term" value="F:U3 snoRNA binding"/>
    <property type="evidence" value="ECO:0007669"/>
    <property type="project" value="InterPro"/>
</dbReference>
<evidence type="ECO:0000256" key="2">
    <source>
        <dbReference type="ARBA" id="ARBA00022574"/>
    </source>
</evidence>
<feature type="region of interest" description="Disordered" evidence="6">
    <location>
        <begin position="1"/>
        <end position="24"/>
    </location>
</feature>
<keyword evidence="2 5" id="KW-0853">WD repeat</keyword>
<evidence type="ECO:0000256" key="3">
    <source>
        <dbReference type="ARBA" id="ARBA00022737"/>
    </source>
</evidence>
<evidence type="ECO:0000256" key="4">
    <source>
        <dbReference type="ARBA" id="ARBA00023242"/>
    </source>
</evidence>